<protein>
    <submittedName>
        <fullName evidence="1">Nitroreductase family protein</fullName>
    </submittedName>
</protein>
<gene>
    <name evidence="1" type="ORF">H2B03_04715</name>
</gene>
<dbReference type="Proteomes" id="UP000559653">
    <property type="component" value="Unassembled WGS sequence"/>
</dbReference>
<comment type="caution">
    <text evidence="1">The sequence shown here is derived from an EMBL/GenBank/DDBJ whole genome shotgun (WGS) entry which is preliminary data.</text>
</comment>
<dbReference type="EMBL" id="JACEMZ010000025">
    <property type="protein sequence ID" value="MBA4452460.1"/>
    <property type="molecule type" value="Genomic_DNA"/>
</dbReference>
<proteinExistence type="predicted"/>
<sequence length="54" mass="6348">MDTFDAIKTRRAIKKFDPSHKMSPEEITFLMELAILAPTSYNQQNWRFITATDQ</sequence>
<feature type="non-terminal residue" evidence="1">
    <location>
        <position position="54"/>
    </location>
</feature>
<organism evidence="1 2">
    <name type="scientific">Candidatus Nitrosomaritimum aestuariumsis</name>
    <dbReference type="NCBI Taxonomy" id="3342354"/>
    <lineage>
        <taxon>Archaea</taxon>
        <taxon>Nitrososphaerota</taxon>
        <taxon>Nitrososphaeria</taxon>
        <taxon>Nitrosopumilales</taxon>
        <taxon>Nitrosopumilaceae</taxon>
        <taxon>Candidatus Nitrosomaritimum</taxon>
    </lineage>
</organism>
<name>A0AC60VYF2_9ARCH</name>
<evidence type="ECO:0000313" key="1">
    <source>
        <dbReference type="EMBL" id="MBA4452460.1"/>
    </source>
</evidence>
<evidence type="ECO:0000313" key="2">
    <source>
        <dbReference type="Proteomes" id="UP000559653"/>
    </source>
</evidence>
<reference evidence="1 2" key="1">
    <citation type="journal article" date="2020" name="Appl. Environ. Microbiol.">
        <title>Genomic Characteristics of a Novel Species of Ammonia-Oxidizing Archaea from the Jiulong River Estuary.</title>
        <authorList>
            <person name="Zou D."/>
            <person name="Wan R."/>
            <person name="Han L."/>
            <person name="Xu M.N."/>
            <person name="Liu Y."/>
            <person name="Liu H."/>
            <person name="Kao S.J."/>
            <person name="Li M."/>
        </authorList>
    </citation>
    <scope>NUCLEOTIDE SEQUENCE [LARGE SCALE GENOMIC DNA]</scope>
    <source>
        <strain evidence="1">W1bin1</strain>
    </source>
</reference>
<accession>A0AC60VYF2</accession>